<gene>
    <name evidence="1" type="ordered locus">P9303_12911</name>
</gene>
<dbReference type="HOGENOM" id="CLU_2808972_0_0_3"/>
<dbReference type="Proteomes" id="UP000002274">
    <property type="component" value="Chromosome"/>
</dbReference>
<dbReference type="KEGG" id="pmf:P9303_12911"/>
<reference evidence="1 2" key="1">
    <citation type="journal article" date="2007" name="PLoS Genet.">
        <title>Patterns and implications of gene gain and loss in the evolution of Prochlorococcus.</title>
        <authorList>
            <person name="Kettler G.C."/>
            <person name="Martiny A.C."/>
            <person name="Huang K."/>
            <person name="Zucker J."/>
            <person name="Coleman M.L."/>
            <person name="Rodrigue S."/>
            <person name="Chen F."/>
            <person name="Lapidus A."/>
            <person name="Ferriera S."/>
            <person name="Johnson J."/>
            <person name="Steglich C."/>
            <person name="Church G.M."/>
            <person name="Richardson P."/>
            <person name="Chisholm S.W."/>
        </authorList>
    </citation>
    <scope>NUCLEOTIDE SEQUENCE [LARGE SCALE GENOMIC DNA]</scope>
    <source>
        <strain evidence="1 2">MIT 9303</strain>
    </source>
</reference>
<name>A2C978_PROM3</name>
<dbReference type="STRING" id="59922.P9303_12911"/>
<evidence type="ECO:0000313" key="1">
    <source>
        <dbReference type="EMBL" id="ABM78038.1"/>
    </source>
</evidence>
<organism evidence="1 2">
    <name type="scientific">Prochlorococcus marinus (strain MIT 9303)</name>
    <dbReference type="NCBI Taxonomy" id="59922"/>
    <lineage>
        <taxon>Bacteria</taxon>
        <taxon>Bacillati</taxon>
        <taxon>Cyanobacteriota</taxon>
        <taxon>Cyanophyceae</taxon>
        <taxon>Synechococcales</taxon>
        <taxon>Prochlorococcaceae</taxon>
        <taxon>Prochlorococcus</taxon>
    </lineage>
</organism>
<sequence length="67" mass="7790">MPVSDKERRRERSTGIEHLKGHSLSEMLLIEFTRPHQLQQKEAEGLQRLNIKSPAILRGFCLFTFSP</sequence>
<evidence type="ECO:0000313" key="2">
    <source>
        <dbReference type="Proteomes" id="UP000002274"/>
    </source>
</evidence>
<protein>
    <submittedName>
        <fullName evidence="1">Uncharacterized protein</fullName>
    </submittedName>
</protein>
<accession>A2C978</accession>
<proteinExistence type="predicted"/>
<dbReference type="AlphaFoldDB" id="A2C978"/>
<dbReference type="EMBL" id="CP000554">
    <property type="protein sequence ID" value="ABM78038.1"/>
    <property type="molecule type" value="Genomic_DNA"/>
</dbReference>